<proteinExistence type="predicted"/>
<name>A0ACB8B201_9AGAM</name>
<sequence>MYGNTFLNQHSSAGHSVTESPNIFNLASPNVPSNSDTYRFRIFYSPTNPTTCTPVPELSTPISATHIPTKPFTSVLSNSTTSSPCSESPLSTEALLDSNSQDSLMKLHQGGHFGKRLRPGELIWELECPSCKQWVRTSIGHAVPDAFVVQGHFVALAPREALHPVRSHSNIALATTTPAHASLWTASTPTPLSRPANRENVIPSAQSQPDTPMHANNHILHICAPTPLRAHDRLNSCHCIGVLLDWDVQHGPFQDNFPWSRPQDGPDSLPFHVLMTDVDVRARSKHCTGMVAFREQQCDQCTLVIPRIAELAEIATFAKPHTKHYMLTPYQLWELLDVSKETINTL</sequence>
<dbReference type="EMBL" id="MU266723">
    <property type="protein sequence ID" value="KAH7918868.1"/>
    <property type="molecule type" value="Genomic_DNA"/>
</dbReference>
<dbReference type="Proteomes" id="UP000790709">
    <property type="component" value="Unassembled WGS sequence"/>
</dbReference>
<evidence type="ECO:0000313" key="2">
    <source>
        <dbReference type="Proteomes" id="UP000790709"/>
    </source>
</evidence>
<keyword evidence="2" id="KW-1185">Reference proteome</keyword>
<protein>
    <submittedName>
        <fullName evidence="1">Uncharacterized protein</fullName>
    </submittedName>
</protein>
<gene>
    <name evidence="1" type="ORF">BV22DRAFT_1134275</name>
</gene>
<comment type="caution">
    <text evidence="1">The sequence shown here is derived from an EMBL/GenBank/DDBJ whole genome shotgun (WGS) entry which is preliminary data.</text>
</comment>
<reference evidence="1" key="1">
    <citation type="journal article" date="2021" name="New Phytol.">
        <title>Evolutionary innovations through gain and loss of genes in the ectomycorrhizal Boletales.</title>
        <authorList>
            <person name="Wu G."/>
            <person name="Miyauchi S."/>
            <person name="Morin E."/>
            <person name="Kuo A."/>
            <person name="Drula E."/>
            <person name="Varga T."/>
            <person name="Kohler A."/>
            <person name="Feng B."/>
            <person name="Cao Y."/>
            <person name="Lipzen A."/>
            <person name="Daum C."/>
            <person name="Hundley H."/>
            <person name="Pangilinan J."/>
            <person name="Johnson J."/>
            <person name="Barry K."/>
            <person name="LaButti K."/>
            <person name="Ng V."/>
            <person name="Ahrendt S."/>
            <person name="Min B."/>
            <person name="Choi I.G."/>
            <person name="Park H."/>
            <person name="Plett J.M."/>
            <person name="Magnuson J."/>
            <person name="Spatafora J.W."/>
            <person name="Nagy L.G."/>
            <person name="Henrissat B."/>
            <person name="Grigoriev I.V."/>
            <person name="Yang Z.L."/>
            <person name="Xu J."/>
            <person name="Martin F.M."/>
        </authorList>
    </citation>
    <scope>NUCLEOTIDE SEQUENCE</scope>
    <source>
        <strain evidence="1">KUC20120723A-06</strain>
    </source>
</reference>
<organism evidence="1 2">
    <name type="scientific">Leucogyrophana mollusca</name>
    <dbReference type="NCBI Taxonomy" id="85980"/>
    <lineage>
        <taxon>Eukaryota</taxon>
        <taxon>Fungi</taxon>
        <taxon>Dikarya</taxon>
        <taxon>Basidiomycota</taxon>
        <taxon>Agaricomycotina</taxon>
        <taxon>Agaricomycetes</taxon>
        <taxon>Agaricomycetidae</taxon>
        <taxon>Boletales</taxon>
        <taxon>Boletales incertae sedis</taxon>
        <taxon>Leucogyrophana</taxon>
    </lineage>
</organism>
<evidence type="ECO:0000313" key="1">
    <source>
        <dbReference type="EMBL" id="KAH7918868.1"/>
    </source>
</evidence>
<accession>A0ACB8B201</accession>